<dbReference type="EMBL" id="RQWK01000004">
    <property type="protein sequence ID" value="KAA9404553.1"/>
    <property type="molecule type" value="Genomic_DNA"/>
</dbReference>
<organism evidence="2 3">
    <name type="scientific">Haloarcula hispanica</name>
    <dbReference type="NCBI Taxonomy" id="51589"/>
    <lineage>
        <taxon>Archaea</taxon>
        <taxon>Methanobacteriati</taxon>
        <taxon>Methanobacteriota</taxon>
        <taxon>Stenosarchaea group</taxon>
        <taxon>Halobacteria</taxon>
        <taxon>Halobacteriales</taxon>
        <taxon>Haloarculaceae</taxon>
        <taxon>Haloarcula</taxon>
    </lineage>
</organism>
<evidence type="ECO:0000256" key="1">
    <source>
        <dbReference type="SAM" id="Phobius"/>
    </source>
</evidence>
<feature type="transmembrane region" description="Helical" evidence="1">
    <location>
        <begin position="42"/>
        <end position="63"/>
    </location>
</feature>
<dbReference type="Proteomes" id="UP000326244">
    <property type="component" value="Unassembled WGS sequence"/>
</dbReference>
<evidence type="ECO:0000313" key="3">
    <source>
        <dbReference type="Proteomes" id="UP000326244"/>
    </source>
</evidence>
<evidence type="ECO:0000313" key="2">
    <source>
        <dbReference type="EMBL" id="KAA9404553.1"/>
    </source>
</evidence>
<accession>A0A5J5LCL7</accession>
<protein>
    <submittedName>
        <fullName evidence="2">Uncharacterized protein</fullName>
    </submittedName>
</protein>
<sequence>MLFRTVSRIVALIAVPIILCSTIFILYVGLDGSMPAIFGFERGYVVVAGLQVLAAIEMLVIGLKPNLLSQGTD</sequence>
<gene>
    <name evidence="2" type="ORF">EGO51_18785</name>
</gene>
<dbReference type="RefSeq" id="WP_151104287.1">
    <property type="nucleotide sequence ID" value="NZ_RQWK01000004.1"/>
</dbReference>
<keyword evidence="1" id="KW-0472">Membrane</keyword>
<dbReference type="AlphaFoldDB" id="A0A5J5LCL7"/>
<proteinExistence type="predicted"/>
<reference evidence="2 3" key="1">
    <citation type="submission" date="2018-11" db="EMBL/GenBank/DDBJ databases">
        <title>Genomic analysis of Haloarcula hispanica CBA1121.</title>
        <authorList>
            <person name="Kim Y.B."/>
            <person name="Roh S.W."/>
        </authorList>
    </citation>
    <scope>NUCLEOTIDE SEQUENCE [LARGE SCALE GENOMIC DNA]</scope>
    <source>
        <strain evidence="2 3">CBA1121</strain>
    </source>
</reference>
<name>A0A5J5LCL7_HALHI</name>
<feature type="transmembrane region" description="Helical" evidence="1">
    <location>
        <begin position="9"/>
        <end position="30"/>
    </location>
</feature>
<keyword evidence="1" id="KW-0812">Transmembrane</keyword>
<keyword evidence="1" id="KW-1133">Transmembrane helix</keyword>
<comment type="caution">
    <text evidence="2">The sequence shown here is derived from an EMBL/GenBank/DDBJ whole genome shotgun (WGS) entry which is preliminary data.</text>
</comment>